<dbReference type="CDD" id="cd23507">
    <property type="entry name" value="hydrophobin_I"/>
    <property type="match status" value="1"/>
</dbReference>
<evidence type="ECO:0000256" key="5">
    <source>
        <dbReference type="ARBA" id="ARBA00023157"/>
    </source>
</evidence>
<name>A0A5C3LYJ2_9AGAR</name>
<proteinExistence type="inferred from homology"/>
<dbReference type="Proteomes" id="UP000308652">
    <property type="component" value="Unassembled WGS sequence"/>
</dbReference>
<evidence type="ECO:0000313" key="7">
    <source>
        <dbReference type="EMBL" id="TFK37463.1"/>
    </source>
</evidence>
<evidence type="ECO:0000256" key="3">
    <source>
        <dbReference type="ARBA" id="ARBA00022512"/>
    </source>
</evidence>
<feature type="chain" id="PRO_5023159958" description="Hydrophobin" evidence="6">
    <location>
        <begin position="25"/>
        <end position="120"/>
    </location>
</feature>
<keyword evidence="3 6" id="KW-0134">Cell wall</keyword>
<dbReference type="SMART" id="SM00075">
    <property type="entry name" value="HYDRO"/>
    <property type="match status" value="1"/>
</dbReference>
<evidence type="ECO:0000256" key="4">
    <source>
        <dbReference type="ARBA" id="ARBA00022525"/>
    </source>
</evidence>
<comment type="subcellular location">
    <subcellularLocation>
        <location evidence="1 6">Secreted</location>
        <location evidence="1 6">Cell wall</location>
    </subcellularLocation>
</comment>
<dbReference type="STRING" id="68775.A0A5C3LYJ2"/>
<reference evidence="7 8" key="1">
    <citation type="journal article" date="2019" name="Nat. Ecol. Evol.">
        <title>Megaphylogeny resolves global patterns of mushroom evolution.</title>
        <authorList>
            <person name="Varga T."/>
            <person name="Krizsan K."/>
            <person name="Foldi C."/>
            <person name="Dima B."/>
            <person name="Sanchez-Garcia M."/>
            <person name="Sanchez-Ramirez S."/>
            <person name="Szollosi G.J."/>
            <person name="Szarkandi J.G."/>
            <person name="Papp V."/>
            <person name="Albert L."/>
            <person name="Andreopoulos W."/>
            <person name="Angelini C."/>
            <person name="Antonin V."/>
            <person name="Barry K.W."/>
            <person name="Bougher N.L."/>
            <person name="Buchanan P."/>
            <person name="Buyck B."/>
            <person name="Bense V."/>
            <person name="Catcheside P."/>
            <person name="Chovatia M."/>
            <person name="Cooper J."/>
            <person name="Damon W."/>
            <person name="Desjardin D."/>
            <person name="Finy P."/>
            <person name="Geml J."/>
            <person name="Haridas S."/>
            <person name="Hughes K."/>
            <person name="Justo A."/>
            <person name="Karasinski D."/>
            <person name="Kautmanova I."/>
            <person name="Kiss B."/>
            <person name="Kocsube S."/>
            <person name="Kotiranta H."/>
            <person name="LaButti K.M."/>
            <person name="Lechner B.E."/>
            <person name="Liimatainen K."/>
            <person name="Lipzen A."/>
            <person name="Lukacs Z."/>
            <person name="Mihaltcheva S."/>
            <person name="Morgado L.N."/>
            <person name="Niskanen T."/>
            <person name="Noordeloos M.E."/>
            <person name="Ohm R.A."/>
            <person name="Ortiz-Santana B."/>
            <person name="Ovrebo C."/>
            <person name="Racz N."/>
            <person name="Riley R."/>
            <person name="Savchenko A."/>
            <person name="Shiryaev A."/>
            <person name="Soop K."/>
            <person name="Spirin V."/>
            <person name="Szebenyi C."/>
            <person name="Tomsovsky M."/>
            <person name="Tulloss R.E."/>
            <person name="Uehling J."/>
            <person name="Grigoriev I.V."/>
            <person name="Vagvolgyi C."/>
            <person name="Papp T."/>
            <person name="Martin F.M."/>
            <person name="Miettinen O."/>
            <person name="Hibbett D.S."/>
            <person name="Nagy L.G."/>
        </authorList>
    </citation>
    <scope>NUCLEOTIDE SEQUENCE [LARGE SCALE GENOMIC DNA]</scope>
    <source>
        <strain evidence="7 8">CBS 166.37</strain>
    </source>
</reference>
<dbReference type="GO" id="GO:0005199">
    <property type="term" value="F:structural constituent of cell wall"/>
    <property type="evidence" value="ECO:0007669"/>
    <property type="project" value="InterPro"/>
</dbReference>
<keyword evidence="4 6" id="KW-0964">Secreted</keyword>
<organism evidence="7 8">
    <name type="scientific">Crucibulum laeve</name>
    <dbReference type="NCBI Taxonomy" id="68775"/>
    <lineage>
        <taxon>Eukaryota</taxon>
        <taxon>Fungi</taxon>
        <taxon>Dikarya</taxon>
        <taxon>Basidiomycota</taxon>
        <taxon>Agaricomycotina</taxon>
        <taxon>Agaricomycetes</taxon>
        <taxon>Agaricomycetidae</taxon>
        <taxon>Agaricales</taxon>
        <taxon>Agaricineae</taxon>
        <taxon>Nidulariaceae</taxon>
        <taxon>Crucibulum</taxon>
    </lineage>
</organism>
<dbReference type="Pfam" id="PF01185">
    <property type="entry name" value="Hydrophobin"/>
    <property type="match status" value="1"/>
</dbReference>
<gene>
    <name evidence="7" type="ORF">BDQ12DRAFT_652966</name>
</gene>
<comment type="similarity">
    <text evidence="2 6">Belongs to the fungal hydrophobin family.</text>
</comment>
<keyword evidence="5 6" id="KW-1015">Disulfide bond</keyword>
<protein>
    <recommendedName>
        <fullName evidence="6">Hydrophobin</fullName>
    </recommendedName>
</protein>
<dbReference type="OrthoDB" id="4225815at2759"/>
<dbReference type="InterPro" id="IPR001338">
    <property type="entry name" value="Class_I_Hydrophobin"/>
</dbReference>
<evidence type="ECO:0000256" key="2">
    <source>
        <dbReference type="ARBA" id="ARBA00010446"/>
    </source>
</evidence>
<keyword evidence="6" id="KW-0732">Signal</keyword>
<accession>A0A5C3LYJ2</accession>
<dbReference type="AlphaFoldDB" id="A0A5C3LYJ2"/>
<dbReference type="EMBL" id="ML213608">
    <property type="protein sequence ID" value="TFK37463.1"/>
    <property type="molecule type" value="Genomic_DNA"/>
</dbReference>
<evidence type="ECO:0000256" key="1">
    <source>
        <dbReference type="ARBA" id="ARBA00004191"/>
    </source>
</evidence>
<sequence length="120" mass="12027">MFARITSVIVFLLFAFPLLAVANAVPRGDSPLPASSCTTGPVQCCNSVQSSANFSDPLISLLGLLGLVASSITGLVGVTCSPISVIGVGGNSCNAQAVCCTDNSFHGIVALGCTPVNLNL</sequence>
<evidence type="ECO:0000256" key="6">
    <source>
        <dbReference type="RuleBase" id="RU365009"/>
    </source>
</evidence>
<dbReference type="GO" id="GO:0009277">
    <property type="term" value="C:fungal-type cell wall"/>
    <property type="evidence" value="ECO:0007669"/>
    <property type="project" value="InterPro"/>
</dbReference>
<keyword evidence="8" id="KW-1185">Reference proteome</keyword>
<evidence type="ECO:0000313" key="8">
    <source>
        <dbReference type="Proteomes" id="UP000308652"/>
    </source>
</evidence>
<feature type="signal peptide" evidence="6">
    <location>
        <begin position="1"/>
        <end position="24"/>
    </location>
</feature>